<dbReference type="InterPro" id="IPR020536">
    <property type="entry name" value="ThiI_AANH"/>
</dbReference>
<dbReference type="GO" id="GO:0004810">
    <property type="term" value="F:CCA tRNA nucleotidyltransferase activity"/>
    <property type="evidence" value="ECO:0007669"/>
    <property type="project" value="InterPro"/>
</dbReference>
<dbReference type="PROSITE" id="PS50206">
    <property type="entry name" value="RHODANESE_3"/>
    <property type="match status" value="1"/>
</dbReference>
<organism evidence="4 5">
    <name type="scientific">Moraxella equi</name>
    <dbReference type="NCBI Taxonomy" id="60442"/>
    <lineage>
        <taxon>Bacteria</taxon>
        <taxon>Pseudomonadati</taxon>
        <taxon>Pseudomonadota</taxon>
        <taxon>Gammaproteobacteria</taxon>
        <taxon>Moraxellales</taxon>
        <taxon>Moraxellaceae</taxon>
        <taxon>Moraxella</taxon>
    </lineage>
</organism>
<dbReference type="CDD" id="cd00158">
    <property type="entry name" value="RHOD"/>
    <property type="match status" value="1"/>
</dbReference>
<dbReference type="GO" id="GO:0005829">
    <property type="term" value="C:cytosol"/>
    <property type="evidence" value="ECO:0007669"/>
    <property type="project" value="TreeGrafter"/>
</dbReference>
<keyword evidence="4" id="KW-0808">Transferase</keyword>
<dbReference type="Pfam" id="PF02568">
    <property type="entry name" value="ThiI"/>
    <property type="match status" value="1"/>
</dbReference>
<evidence type="ECO:0000313" key="4">
    <source>
        <dbReference type="EMBL" id="STZ01873.1"/>
    </source>
</evidence>
<dbReference type="AlphaFoldDB" id="A0A378QR96"/>
<dbReference type="Gene3D" id="3.40.250.10">
    <property type="entry name" value="Rhodanese-like domain"/>
    <property type="match status" value="1"/>
</dbReference>
<dbReference type="PANTHER" id="PTHR43209:SF1">
    <property type="entry name" value="TRNA SULFURTRANSFERASE"/>
    <property type="match status" value="1"/>
</dbReference>
<reference evidence="4 5" key="1">
    <citation type="submission" date="2018-06" db="EMBL/GenBank/DDBJ databases">
        <authorList>
            <consortium name="Pathogen Informatics"/>
            <person name="Doyle S."/>
        </authorList>
    </citation>
    <scope>NUCLEOTIDE SEQUENCE [LARGE SCALE GENOMIC DNA]</scope>
    <source>
        <strain evidence="4 5">NCTC11012</strain>
    </source>
</reference>
<dbReference type="GO" id="GO:0005524">
    <property type="term" value="F:ATP binding"/>
    <property type="evidence" value="ECO:0007669"/>
    <property type="project" value="UniProtKB-KW"/>
</dbReference>
<protein>
    <submittedName>
        <fullName evidence="4">tRNA sulfurtransferase</fullName>
        <ecNumber evidence="4">2.8.1.4</ecNumber>
    </submittedName>
</protein>
<dbReference type="InterPro" id="IPR036873">
    <property type="entry name" value="Rhodanese-like_dom_sf"/>
</dbReference>
<dbReference type="SUPFAM" id="SSF52821">
    <property type="entry name" value="Rhodanese/Cell cycle control phosphatase"/>
    <property type="match status" value="1"/>
</dbReference>
<dbReference type="PANTHER" id="PTHR43209">
    <property type="entry name" value="TRNA SULFURTRANSFERASE"/>
    <property type="match status" value="1"/>
</dbReference>
<accession>A0A378QR96</accession>
<dbReference type="Proteomes" id="UP000254618">
    <property type="component" value="Unassembled WGS sequence"/>
</dbReference>
<feature type="domain" description="Rhodanese" evidence="3">
    <location>
        <begin position="101"/>
        <end position="177"/>
    </location>
</feature>
<keyword evidence="1" id="KW-0547">Nucleotide-binding</keyword>
<dbReference type="EC" id="2.8.1.4" evidence="4"/>
<dbReference type="InterPro" id="IPR050102">
    <property type="entry name" value="tRNA_sulfurtransferase_ThiI"/>
</dbReference>
<dbReference type="NCBIfam" id="TIGR04271">
    <property type="entry name" value="ThiI_C_thiazole"/>
    <property type="match status" value="1"/>
</dbReference>
<evidence type="ECO:0000256" key="2">
    <source>
        <dbReference type="ARBA" id="ARBA00022840"/>
    </source>
</evidence>
<proteinExistence type="predicted"/>
<name>A0A378QR96_9GAMM</name>
<keyword evidence="2" id="KW-0067">ATP-binding</keyword>
<evidence type="ECO:0000256" key="1">
    <source>
        <dbReference type="ARBA" id="ARBA00022741"/>
    </source>
</evidence>
<dbReference type="EMBL" id="UGQF01000001">
    <property type="protein sequence ID" value="STZ01873.1"/>
    <property type="molecule type" value="Genomic_DNA"/>
</dbReference>
<dbReference type="InterPro" id="IPR014729">
    <property type="entry name" value="Rossmann-like_a/b/a_fold"/>
</dbReference>
<dbReference type="Gene3D" id="3.40.50.620">
    <property type="entry name" value="HUPs"/>
    <property type="match status" value="1"/>
</dbReference>
<dbReference type="GO" id="GO:0140741">
    <property type="term" value="F:tRNA-uracil-4 sulfurtransferase activity"/>
    <property type="evidence" value="ECO:0007669"/>
    <property type="project" value="UniProtKB-EC"/>
</dbReference>
<evidence type="ECO:0000259" key="3">
    <source>
        <dbReference type="PROSITE" id="PS50206"/>
    </source>
</evidence>
<dbReference type="SUPFAM" id="SSF52402">
    <property type="entry name" value="Adenine nucleotide alpha hydrolases-like"/>
    <property type="match status" value="1"/>
</dbReference>
<evidence type="ECO:0000313" key="5">
    <source>
        <dbReference type="Proteomes" id="UP000254618"/>
    </source>
</evidence>
<sequence>MIDKASDVLVLRPLITKDKADIIATAEKIGTADIAKSMPEFCGVISKSPTVKAVEHKLIATESEFDFGVLQHAIDAAITIDIRTIKDQASDTHAIDTASAIGKDDIVIDIRATDETDDDPLGIPHICIPFYKLATEFDKLDKTKTYLLYCKKGVMSGLQAVYLKDKGYDNVKVLKLS</sequence>
<dbReference type="InterPro" id="IPR026340">
    <property type="entry name" value="THII_Thiazole_biosynth_dom"/>
</dbReference>
<dbReference type="Pfam" id="PF00581">
    <property type="entry name" value="Rhodanese"/>
    <property type="match status" value="1"/>
</dbReference>
<dbReference type="GO" id="GO:0002937">
    <property type="term" value="P:tRNA 4-thiouridine biosynthesis"/>
    <property type="evidence" value="ECO:0007669"/>
    <property type="project" value="TreeGrafter"/>
</dbReference>
<dbReference type="GO" id="GO:0052837">
    <property type="term" value="P:thiazole biosynthetic process"/>
    <property type="evidence" value="ECO:0007669"/>
    <property type="project" value="InterPro"/>
</dbReference>
<dbReference type="InterPro" id="IPR001763">
    <property type="entry name" value="Rhodanese-like_dom"/>
</dbReference>
<gene>
    <name evidence="4" type="primary">thiI_3</name>
    <name evidence="4" type="ORF">NCTC11012_00092</name>
</gene>